<evidence type="ECO:0000256" key="13">
    <source>
        <dbReference type="SAM" id="MobiDB-lite"/>
    </source>
</evidence>
<dbReference type="InterPro" id="IPR029021">
    <property type="entry name" value="Prot-tyrosine_phosphatase-like"/>
</dbReference>
<evidence type="ECO:0000256" key="5">
    <source>
        <dbReference type="ARBA" id="ARBA00022989"/>
    </source>
</evidence>
<name>A0A8C9R935_SCLFO</name>
<evidence type="ECO:0000256" key="12">
    <source>
        <dbReference type="ARBA" id="ARBA00034103"/>
    </source>
</evidence>
<keyword evidence="3 14" id="KW-0812">Transmembrane</keyword>
<feature type="region of interest" description="Disordered" evidence="13">
    <location>
        <begin position="92"/>
        <end position="124"/>
    </location>
</feature>
<reference evidence="17 18" key="1">
    <citation type="submission" date="2019-04" db="EMBL/GenBank/DDBJ databases">
        <authorList>
            <consortium name="Wellcome Sanger Institute Data Sharing"/>
        </authorList>
    </citation>
    <scope>NUCLEOTIDE SEQUENCE [LARGE SCALE GENOMIC DNA]</scope>
</reference>
<keyword evidence="2" id="KW-0597">Phosphoprotein</keyword>
<dbReference type="InterPro" id="IPR033522">
    <property type="entry name" value="IA-2/IA-2_beta"/>
</dbReference>
<dbReference type="GO" id="GO:0051046">
    <property type="term" value="P:regulation of secretion"/>
    <property type="evidence" value="ECO:0007669"/>
    <property type="project" value="TreeGrafter"/>
</dbReference>
<keyword evidence="9" id="KW-0325">Glycoprotein</keyword>
<accession>A0A8C9R935</accession>
<evidence type="ECO:0000256" key="9">
    <source>
        <dbReference type="ARBA" id="ARBA00023180"/>
    </source>
</evidence>
<dbReference type="PRINTS" id="PR00700">
    <property type="entry name" value="PRTYPHPHTASE"/>
</dbReference>
<dbReference type="OrthoDB" id="9880441at2759"/>
<dbReference type="GeneTree" id="ENSGT00940000154095"/>
<dbReference type="Proteomes" id="UP000694397">
    <property type="component" value="Chromosome 14"/>
</dbReference>
<dbReference type="InterPro" id="IPR000387">
    <property type="entry name" value="Tyr_Pase_dom"/>
</dbReference>
<keyword evidence="10" id="KW-0968">Cytoplasmic vesicle</keyword>
<dbReference type="PROSITE" id="PS50055">
    <property type="entry name" value="TYR_PHOSPHATASE_PTP"/>
    <property type="match status" value="1"/>
</dbReference>
<keyword evidence="6" id="KW-0770">Synapse</keyword>
<evidence type="ECO:0000256" key="11">
    <source>
        <dbReference type="ARBA" id="ARBA00025723"/>
    </source>
</evidence>
<feature type="domain" description="Tyrosine-protein phosphatase" evidence="15">
    <location>
        <begin position="586"/>
        <end position="846"/>
    </location>
</feature>
<dbReference type="Pfam" id="PF11548">
    <property type="entry name" value="Receptor_IA-2"/>
    <property type="match status" value="1"/>
</dbReference>
<feature type="transmembrane region" description="Helical" evidence="14">
    <location>
        <begin position="448"/>
        <end position="472"/>
    </location>
</feature>
<dbReference type="GO" id="GO:0030141">
    <property type="term" value="C:secretory granule"/>
    <property type="evidence" value="ECO:0007669"/>
    <property type="project" value="InterPro"/>
</dbReference>
<dbReference type="PANTHER" id="PTHR46106">
    <property type="entry name" value="IA-2 PROTEIN TYROSINE PHOSPHATASE, ISOFORM C"/>
    <property type="match status" value="1"/>
</dbReference>
<feature type="compositionally biased region" description="Basic and acidic residues" evidence="13">
    <location>
        <begin position="114"/>
        <end position="124"/>
    </location>
</feature>
<reference evidence="17" key="3">
    <citation type="submission" date="2025-09" db="UniProtKB">
        <authorList>
            <consortium name="Ensembl"/>
        </authorList>
    </citation>
    <scope>IDENTIFICATION</scope>
</reference>
<dbReference type="GO" id="GO:0030658">
    <property type="term" value="C:transport vesicle membrane"/>
    <property type="evidence" value="ECO:0007669"/>
    <property type="project" value="UniProtKB-SubCell"/>
</dbReference>
<feature type="compositionally biased region" description="Low complexity" evidence="13">
    <location>
        <begin position="181"/>
        <end position="192"/>
    </location>
</feature>
<dbReference type="PANTHER" id="PTHR46106:SF1">
    <property type="entry name" value="RECEPTOR-TYPE TYROSINE-PROTEIN PHOSPHATASE-LIKE N"/>
    <property type="match status" value="1"/>
</dbReference>
<dbReference type="FunFam" id="3.90.190.10:FF:000017">
    <property type="entry name" value="receptor-type tyrosine-protein phosphatase-like N isoform X2"/>
    <property type="match status" value="1"/>
</dbReference>
<feature type="compositionally biased region" description="Low complexity" evidence="13">
    <location>
        <begin position="527"/>
        <end position="554"/>
    </location>
</feature>
<organism evidence="17 18">
    <name type="scientific">Scleropages formosus</name>
    <name type="common">Asian bonytongue</name>
    <name type="synonym">Osteoglossum formosum</name>
    <dbReference type="NCBI Taxonomy" id="113540"/>
    <lineage>
        <taxon>Eukaryota</taxon>
        <taxon>Metazoa</taxon>
        <taxon>Chordata</taxon>
        <taxon>Craniata</taxon>
        <taxon>Vertebrata</taxon>
        <taxon>Euteleostomi</taxon>
        <taxon>Actinopterygii</taxon>
        <taxon>Neopterygii</taxon>
        <taxon>Teleostei</taxon>
        <taxon>Osteoglossocephala</taxon>
        <taxon>Osteoglossomorpha</taxon>
        <taxon>Osteoglossiformes</taxon>
        <taxon>Osteoglossidae</taxon>
        <taxon>Scleropages</taxon>
    </lineage>
</organism>
<dbReference type="InterPro" id="IPR003595">
    <property type="entry name" value="Tyr_Pase_cat"/>
</dbReference>
<keyword evidence="5 14" id="KW-1133">Transmembrane helix</keyword>
<sequence>MCGSERGLKDCASICVCQCVFSVRSHLHAFSIADALFGQCQDPTQQRVQYQVSVPVLQKLQDVLKQLMMQGLSWQDDIVQYVISKELSRVPQTHVPARPRDVPPSQPSQPWDKPSSKSRAEVDRLSPAVAQRYLDYMVLSDQPQASLHMQAPVVDPYTYGKYGYQEEERSLNSLDEGGYPGSSSRSGAGVSRPADRDRQLLQNLLSLYLSPSQPSSRHEVATAVSASPFYGDLDFPLDYTEDLIVQEEQLSSERQHKKAPQHYSAISGLDGDHCVNLFPQTQLTEGSMTHKAEGAPIPAPSIASLSLALQPLGQSVDAGAGVALPRQGGVMGGGAMEPKASELIGDELPKAEDSKDASPALVTGVGAPVREEYGYIVTSQSVVGPALMFRLRQNQQNMSASDVADRAVAEKTFLESQTGLKILQTGVGERSDGRGLPQATRVQDSSRLVMLTLVGVACVGGILVVSLTIACLRHHARQLAAGKLGLGPEGGSDTHFEYQDLCRQHMAGKSSSGRQDTGTAAGGGGTDTSRVSSVSSQFSDAPQPSPSSHSSTPSWCEEPAQSNMDISTGHMILAYMEDHLKNKDRLLREWEALCSYQAEPSSVSVAQSDVNHKKNRNPEFVPYDHSRVKLKAEVNPSRGDYINASTIIEHDPRMPAYIATQGPLSHTISDFWQMVWESGCTVIVMMTALVEDGEKQCDRYWPDEGSSLYHIYEVNLVSEHIWCNDFLVRSFYLKNVQTQETRTLTQFHFLSWPAQGIPTSTRPLLDFRRKVNKCYRGRSCPIIVHCSDGTGRTGTYILIDMVLNRMAKGVKEIDIAATLEHIRDQRPGMVRTKDQFEFALTAVAEEVNAILKALPQ</sequence>
<comment type="similarity">
    <text evidence="11">Belongs to the protein-tyrosine phosphatase family. Receptor class 8 subfamily.</text>
</comment>
<dbReference type="InterPro" id="IPR000242">
    <property type="entry name" value="PTP_cat"/>
</dbReference>
<evidence type="ECO:0000256" key="8">
    <source>
        <dbReference type="ARBA" id="ARBA00023170"/>
    </source>
</evidence>
<evidence type="ECO:0000259" key="16">
    <source>
        <dbReference type="PROSITE" id="PS50056"/>
    </source>
</evidence>
<evidence type="ECO:0000256" key="4">
    <source>
        <dbReference type="ARBA" id="ARBA00022729"/>
    </source>
</evidence>
<feature type="region of interest" description="Disordered" evidence="13">
    <location>
        <begin position="507"/>
        <end position="561"/>
    </location>
</feature>
<dbReference type="SUPFAM" id="SSF52799">
    <property type="entry name" value="(Phosphotyrosine protein) phosphatases II"/>
    <property type="match status" value="1"/>
</dbReference>
<evidence type="ECO:0000256" key="3">
    <source>
        <dbReference type="ARBA" id="ARBA00022692"/>
    </source>
</evidence>
<feature type="domain" description="Tyrosine specific protein phosphatases" evidence="16">
    <location>
        <begin position="765"/>
        <end position="837"/>
    </location>
</feature>
<keyword evidence="8" id="KW-0675">Receptor</keyword>
<dbReference type="InterPro" id="IPR016130">
    <property type="entry name" value="Tyr_Pase_AS"/>
</dbReference>
<dbReference type="SMART" id="SM01305">
    <property type="entry name" value="RESP18"/>
    <property type="match status" value="1"/>
</dbReference>
<evidence type="ECO:0000256" key="1">
    <source>
        <dbReference type="ARBA" id="ARBA00004212"/>
    </source>
</evidence>
<evidence type="ECO:0000313" key="18">
    <source>
        <dbReference type="Proteomes" id="UP000694397"/>
    </source>
</evidence>
<dbReference type="PROSITE" id="PS00383">
    <property type="entry name" value="TYR_PHOSPHATASE_1"/>
    <property type="match status" value="1"/>
</dbReference>
<dbReference type="InterPro" id="IPR038112">
    <property type="entry name" value="Receptor_IA-2_ectodomain_sf"/>
</dbReference>
<dbReference type="Gene3D" id="3.90.190.10">
    <property type="entry name" value="Protein tyrosine phosphatase superfamily"/>
    <property type="match status" value="1"/>
</dbReference>
<dbReference type="InterPro" id="IPR021613">
    <property type="entry name" value="Receptor_IA-2_dom"/>
</dbReference>
<dbReference type="Pfam" id="PF00102">
    <property type="entry name" value="Y_phosphatase"/>
    <property type="match status" value="1"/>
</dbReference>
<evidence type="ECO:0000256" key="10">
    <source>
        <dbReference type="ARBA" id="ARBA00023329"/>
    </source>
</evidence>
<dbReference type="GO" id="GO:0004725">
    <property type="term" value="F:protein tyrosine phosphatase activity"/>
    <property type="evidence" value="ECO:0007669"/>
    <property type="project" value="InterPro"/>
</dbReference>
<dbReference type="SMART" id="SM00404">
    <property type="entry name" value="PTPc_motif"/>
    <property type="match status" value="1"/>
</dbReference>
<dbReference type="GO" id="GO:0035773">
    <property type="term" value="P:insulin secretion involved in cellular response to glucose stimulus"/>
    <property type="evidence" value="ECO:0007669"/>
    <property type="project" value="TreeGrafter"/>
</dbReference>
<proteinExistence type="inferred from homology"/>
<keyword evidence="7 14" id="KW-0472">Membrane</keyword>
<reference evidence="17" key="2">
    <citation type="submission" date="2025-08" db="UniProtKB">
        <authorList>
            <consortium name="Ensembl"/>
        </authorList>
    </citation>
    <scope>IDENTIFICATION</scope>
</reference>
<dbReference type="PROSITE" id="PS50056">
    <property type="entry name" value="TYR_PHOSPHATASE_2"/>
    <property type="match status" value="1"/>
</dbReference>
<dbReference type="SMART" id="SM00194">
    <property type="entry name" value="PTPc"/>
    <property type="match status" value="1"/>
</dbReference>
<evidence type="ECO:0000256" key="7">
    <source>
        <dbReference type="ARBA" id="ARBA00023136"/>
    </source>
</evidence>
<feature type="region of interest" description="Disordered" evidence="13">
    <location>
        <begin position="172"/>
        <end position="194"/>
    </location>
</feature>
<gene>
    <name evidence="17" type="primary">PTPRN</name>
</gene>
<dbReference type="Pfam" id="PF14948">
    <property type="entry name" value="RESP18"/>
    <property type="match status" value="1"/>
</dbReference>
<dbReference type="InterPro" id="IPR029403">
    <property type="entry name" value="RESP18_dom"/>
</dbReference>
<keyword evidence="4" id="KW-0732">Signal</keyword>
<evidence type="ECO:0000256" key="6">
    <source>
        <dbReference type="ARBA" id="ARBA00023018"/>
    </source>
</evidence>
<dbReference type="Gene3D" id="3.30.70.2470">
    <property type="entry name" value="Protein-tyrosine phosphatase receptor IA-2 ectodomain"/>
    <property type="match status" value="1"/>
</dbReference>
<evidence type="ECO:0000259" key="15">
    <source>
        <dbReference type="PROSITE" id="PS50055"/>
    </source>
</evidence>
<evidence type="ECO:0000256" key="2">
    <source>
        <dbReference type="ARBA" id="ARBA00022553"/>
    </source>
</evidence>
<dbReference type="GO" id="GO:0045202">
    <property type="term" value="C:synapse"/>
    <property type="evidence" value="ECO:0007669"/>
    <property type="project" value="UniProtKB-SubCell"/>
</dbReference>
<evidence type="ECO:0000313" key="17">
    <source>
        <dbReference type="Ensembl" id="ENSSFOP00015007401.2"/>
    </source>
</evidence>
<dbReference type="AlphaFoldDB" id="A0A8C9R935"/>
<keyword evidence="18" id="KW-1185">Reference proteome</keyword>
<dbReference type="Ensembl" id="ENSSFOT00015007511.2">
    <property type="protein sequence ID" value="ENSSFOP00015007401.2"/>
    <property type="gene ID" value="ENSSFOG00015004881.2"/>
</dbReference>
<evidence type="ECO:0000256" key="14">
    <source>
        <dbReference type="SAM" id="Phobius"/>
    </source>
</evidence>
<comment type="subcellular location">
    <subcellularLocation>
        <location evidence="1">Cytoplasmic vesicle</location>
        <location evidence="1">Secretory vesicle membrane</location>
        <topology evidence="1">Single-pass type I membrane protein</topology>
    </subcellularLocation>
    <subcellularLocation>
        <location evidence="12">Synapse</location>
    </subcellularLocation>
</comment>
<protein>
    <submittedName>
        <fullName evidence="17">Protein tyrosine phosphatase receptor type N</fullName>
    </submittedName>
</protein>